<dbReference type="EMBL" id="JXRR01000021">
    <property type="protein sequence ID" value="KIL43685.1"/>
    <property type="molecule type" value="Genomic_DNA"/>
</dbReference>
<comment type="caution">
    <text evidence="1">The sequence shown here is derived from an EMBL/GenBank/DDBJ whole genome shotgun (WGS) entry which is preliminary data.</text>
</comment>
<dbReference type="Pfam" id="PF07315">
    <property type="entry name" value="DUF1462"/>
    <property type="match status" value="1"/>
</dbReference>
<proteinExistence type="predicted"/>
<sequence>MLVKPVTVTVYGAETICPSCVGAPSSKETYEWLEAALGRKFPNQAFIMEYVDINQVHEDKKKTAFIEKMEEEDLFYPVVLIEDRIVGEGNPRLKAVFGEFEKYGYKAPDENKEHSTK</sequence>
<dbReference type="OrthoDB" id="2389679at2"/>
<dbReference type="RefSeq" id="WP_041060744.1">
    <property type="nucleotide sequence ID" value="NZ_JXRR01000021.1"/>
</dbReference>
<keyword evidence="2" id="KW-1185">Reference proteome</keyword>
<protein>
    <submittedName>
        <fullName evidence="1">Disulfide oxidoreductase</fullName>
    </submittedName>
</protein>
<evidence type="ECO:0000313" key="2">
    <source>
        <dbReference type="Proteomes" id="UP000031972"/>
    </source>
</evidence>
<dbReference type="InterPro" id="IPR036249">
    <property type="entry name" value="Thioredoxin-like_sf"/>
</dbReference>
<accession>A0A0C2R041</accession>
<dbReference type="Gene3D" id="3.40.30.30">
    <property type="entry name" value="Hypothetical protein sa0798"/>
    <property type="match status" value="1"/>
</dbReference>
<dbReference type="AlphaFoldDB" id="A0A0C2R041"/>
<evidence type="ECO:0000313" key="1">
    <source>
        <dbReference type="EMBL" id="KIL43685.1"/>
    </source>
</evidence>
<dbReference type="PIRSF" id="PIRSF010603">
    <property type="entry name" value="UCP010603"/>
    <property type="match status" value="1"/>
</dbReference>
<name>A0A0C2R041_9BACL</name>
<gene>
    <name evidence="1" type="ORF">KR50_32050</name>
</gene>
<dbReference type="Proteomes" id="UP000031972">
    <property type="component" value="Unassembled WGS sequence"/>
</dbReference>
<dbReference type="PATRIC" id="fig|220754.4.peg.3219"/>
<dbReference type="InterPro" id="IPR009190">
    <property type="entry name" value="DUF1462"/>
</dbReference>
<organism evidence="1 2">
    <name type="scientific">Jeotgalibacillus campisalis</name>
    <dbReference type="NCBI Taxonomy" id="220754"/>
    <lineage>
        <taxon>Bacteria</taxon>
        <taxon>Bacillati</taxon>
        <taxon>Bacillota</taxon>
        <taxon>Bacilli</taxon>
        <taxon>Bacillales</taxon>
        <taxon>Caryophanaceae</taxon>
        <taxon>Jeotgalibacillus</taxon>
    </lineage>
</organism>
<dbReference type="SUPFAM" id="SSF52833">
    <property type="entry name" value="Thioredoxin-like"/>
    <property type="match status" value="1"/>
</dbReference>
<dbReference type="InterPro" id="IPR038218">
    <property type="entry name" value="YuzD-like_sp"/>
</dbReference>
<reference evidence="1 2" key="1">
    <citation type="submission" date="2015-01" db="EMBL/GenBank/DDBJ databases">
        <title>Jeotgalibacillus campisalis genome sequencing.</title>
        <authorList>
            <person name="Goh K.M."/>
            <person name="Chan K.-G."/>
            <person name="Yaakop A.S."/>
            <person name="Ee R."/>
            <person name="Gan H.M."/>
            <person name="Chan C.S."/>
        </authorList>
    </citation>
    <scope>NUCLEOTIDE SEQUENCE [LARGE SCALE GENOMIC DNA]</scope>
    <source>
        <strain evidence="1 2">SF-57</strain>
    </source>
</reference>